<dbReference type="InterPro" id="IPR009030">
    <property type="entry name" value="Growth_fac_rcpt_cys_sf"/>
</dbReference>
<keyword evidence="2" id="KW-0472">Membrane</keyword>
<organism evidence="5 6">
    <name type="scientific">Aureococcus anophagefferens</name>
    <name type="common">Harmful bloom alga</name>
    <dbReference type="NCBI Taxonomy" id="44056"/>
    <lineage>
        <taxon>Eukaryota</taxon>
        <taxon>Sar</taxon>
        <taxon>Stramenopiles</taxon>
        <taxon>Ochrophyta</taxon>
        <taxon>Pelagophyceae</taxon>
        <taxon>Pelagomonadales</taxon>
        <taxon>Pelagomonadaceae</taxon>
        <taxon>Aureococcus</taxon>
    </lineage>
</organism>
<evidence type="ECO:0000256" key="3">
    <source>
        <dbReference type="SAM" id="SignalP"/>
    </source>
</evidence>
<dbReference type="EMBL" id="JBBJCI010000366">
    <property type="protein sequence ID" value="KAK7232792.1"/>
    <property type="molecule type" value="Genomic_DNA"/>
</dbReference>
<comment type="caution">
    <text evidence="5">The sequence shown here is derived from an EMBL/GenBank/DDBJ whole genome shotgun (WGS) entry which is preliminary data.</text>
</comment>
<evidence type="ECO:0000313" key="6">
    <source>
        <dbReference type="Proteomes" id="UP001363151"/>
    </source>
</evidence>
<name>A0ABR1FL27_AURAN</name>
<keyword evidence="6" id="KW-1185">Reference proteome</keyword>
<sequence length="1317" mass="140630">MWLRAWTWAGLALVAWAPPPPPPPFLDLDDGATPSPSSTFAPTFDRSFQRAILLDFYNSTGGENWHNNENWGAPDECTWHGVLCDPEAVVIGLLHDNNNLKGAVPPSLVTHPFKVLELKGNPELGGDLEALLALPSLEVVKIQQGAWSPAAIPDLSGHAKLFILDLYEIDMGGAALPVGWPDDCQLVSLKLQSLNLGGPLPAGIGGCTSLASMLASYNNFSGPIPASFANLTGLRLVRLAHVGGPGGLEGPVDVIATLPLLSSVYLEENRLTGQVPNFGQDIALMQLHENRFTSLADDFGLNLSSCLTLTLNGNLLTSLPSAWMNIAEGFPLDLENGVVHLGESSGYFPALTTIELHDNRLAMSAYDVFHSLVGMTNLMVVTLQNNFLHGSLDASFAHQYADRVGATSYNSRMAFRFLQRLQIQGNSLTGTIFWPDEMYWFDVSDNDFEGPIPDEYDVLTIGFFAGNPKLRGDALPDFMYASDSFTSNETAHRSCAGIASADRFVSLAASLDDTYDSGARCVCHAGYEGSRGVCAPCAVGTYSVGGSDAVCAACPEGTTTALEASESAADCTCDGSRAWDDAAGACVVCPAGEGTSFPSGCEPCAPGTAAAAEDAVCQNCQEIQEYAEGYGNVACALCPTHSGRLYGGVGTSASECVCEIGYYHAAQNASYVLGVSPARTWGAPGSDCYACPDGATCAGRGWPPVSREGYYGDPKDPTAFYECLQGHRCKEAGTCVLNGDGACSNVRFECARGFEGRACARVAPYRYSTISDLGPFRCPKAGAERALKTVLAVLGVFAGWTVFNEYVLPILPELDVLLYVVQLVAIILRFAIERFPTHALRGFVLCLEFALFDVDIYAPSCVMRWTFETRFAAQLLFAAAGCAAFFAPVAVGLACALARGGPRGARRALDYDGGAVGKAAARAVASSSQLLDIQHVTVTFNALSVLRCRRIGDVTYLRVDPSVGCASPRGRVLHILAGLVLATYSVGLPALVAVAIQSHGAAHGGLHRPVTLDTLGWAFRGFKAPYHAWRGRRTWLTIDDGPAQLGLCLFCVFLYAQGHSFHRPYVEKNANRLEAWGLVYVAAVAAGAETNHWFHAWPLAAWAASAADPRAVAAFVDVAAAMSPSVADDSTTGVYSVDPRSTFWRKFASTYYGAIDFVTDDLSKKERVVFFGVLSKLQRYLGTEDRGHFKITSLVTEEDRASVLFYLLSSDDREFDRFAGVARAIVAACVARPPSLLRGAFLPTRINALAGIRKMEVDARDGLLKRGVSRGISQRRRDISAKARVDDDDDEPGFLACGAFIGGSDGFCAAPTQDAAT</sequence>
<accession>A0ABR1FL27</accession>
<keyword evidence="2" id="KW-1133">Transmembrane helix</keyword>
<dbReference type="Proteomes" id="UP001363151">
    <property type="component" value="Unassembled WGS sequence"/>
</dbReference>
<dbReference type="CDD" id="cd00054">
    <property type="entry name" value="EGF_CA"/>
    <property type="match status" value="1"/>
</dbReference>
<keyword evidence="1 3" id="KW-0732">Signal</keyword>
<evidence type="ECO:0000313" key="5">
    <source>
        <dbReference type="EMBL" id="KAK7232792.1"/>
    </source>
</evidence>
<feature type="domain" description="Tyrosine-protein kinase ephrin type A/B receptor-like" evidence="4">
    <location>
        <begin position="532"/>
        <end position="571"/>
    </location>
</feature>
<dbReference type="SUPFAM" id="SSF52058">
    <property type="entry name" value="L domain-like"/>
    <property type="match status" value="1"/>
</dbReference>
<evidence type="ECO:0000259" key="4">
    <source>
        <dbReference type="Pfam" id="PF07699"/>
    </source>
</evidence>
<dbReference type="PANTHER" id="PTHR48060:SF21">
    <property type="entry name" value="L DOMAIN-LIKE PROTEIN"/>
    <property type="match status" value="1"/>
</dbReference>
<dbReference type="SUPFAM" id="SSF57184">
    <property type="entry name" value="Growth factor receptor domain"/>
    <property type="match status" value="1"/>
</dbReference>
<feature type="chain" id="PRO_5046342012" description="Tyrosine-protein kinase ephrin type A/B receptor-like domain-containing protein" evidence="3">
    <location>
        <begin position="18"/>
        <end position="1317"/>
    </location>
</feature>
<feature type="transmembrane region" description="Helical" evidence="2">
    <location>
        <begin position="972"/>
        <end position="996"/>
    </location>
</feature>
<dbReference type="InterPro" id="IPR011641">
    <property type="entry name" value="Tyr-kin_ephrin_A/B_rcpt-like"/>
</dbReference>
<evidence type="ECO:0000256" key="1">
    <source>
        <dbReference type="ARBA" id="ARBA00022729"/>
    </source>
</evidence>
<evidence type="ECO:0000256" key="2">
    <source>
        <dbReference type="SAM" id="Phobius"/>
    </source>
</evidence>
<dbReference type="Gene3D" id="3.80.10.10">
    <property type="entry name" value="Ribonuclease Inhibitor"/>
    <property type="match status" value="2"/>
</dbReference>
<proteinExistence type="predicted"/>
<protein>
    <recommendedName>
        <fullName evidence="4">Tyrosine-protein kinase ephrin type A/B receptor-like domain-containing protein</fullName>
    </recommendedName>
</protein>
<gene>
    <name evidence="5" type="ORF">SO694_000372115</name>
</gene>
<dbReference type="PANTHER" id="PTHR48060">
    <property type="entry name" value="DNA DAMAGE-REPAIR/TOLERATION PROTEIN DRT100"/>
    <property type="match status" value="1"/>
</dbReference>
<reference evidence="5 6" key="1">
    <citation type="submission" date="2024-03" db="EMBL/GenBank/DDBJ databases">
        <title>Aureococcus anophagefferens CCMP1851 and Kratosvirus quantuckense: Draft genome of a second virus-susceptible host strain in the model system.</title>
        <authorList>
            <person name="Chase E."/>
            <person name="Truchon A.R."/>
            <person name="Schepens W."/>
            <person name="Wilhelm S.W."/>
        </authorList>
    </citation>
    <scope>NUCLEOTIDE SEQUENCE [LARGE SCALE GENOMIC DNA]</scope>
    <source>
        <strain evidence="5 6">CCMP1851</strain>
    </source>
</reference>
<feature type="signal peptide" evidence="3">
    <location>
        <begin position="1"/>
        <end position="17"/>
    </location>
</feature>
<dbReference type="SMART" id="SM01411">
    <property type="entry name" value="Ephrin_rec_like"/>
    <property type="match status" value="2"/>
</dbReference>
<feature type="transmembrane region" description="Helical" evidence="2">
    <location>
        <begin position="871"/>
        <end position="897"/>
    </location>
</feature>
<dbReference type="InterPro" id="IPR053211">
    <property type="entry name" value="DNA_repair-toleration"/>
</dbReference>
<keyword evidence="2" id="KW-0812">Transmembrane</keyword>
<dbReference type="Pfam" id="PF07699">
    <property type="entry name" value="Ephrin_rec_like"/>
    <property type="match status" value="1"/>
</dbReference>
<dbReference type="Gene3D" id="2.10.50.10">
    <property type="entry name" value="Tumor Necrosis Factor Receptor, subunit A, domain 2"/>
    <property type="match status" value="1"/>
</dbReference>
<dbReference type="InterPro" id="IPR032675">
    <property type="entry name" value="LRR_dom_sf"/>
</dbReference>